<reference evidence="1 2" key="1">
    <citation type="journal article" date="2021" name="Plant Biotechnol. J.">
        <title>Multi-omics assisted identification of the key and species-specific regulatory components of drought-tolerant mechanisms in Gossypium stocksii.</title>
        <authorList>
            <person name="Yu D."/>
            <person name="Ke L."/>
            <person name="Zhang D."/>
            <person name="Wu Y."/>
            <person name="Sun Y."/>
            <person name="Mei J."/>
            <person name="Sun J."/>
            <person name="Sun Y."/>
        </authorList>
    </citation>
    <scope>NUCLEOTIDE SEQUENCE [LARGE SCALE GENOMIC DNA]</scope>
    <source>
        <strain evidence="2">cv. E1</strain>
        <tissue evidence="1">Leaf</tissue>
    </source>
</reference>
<keyword evidence="2" id="KW-1185">Reference proteome</keyword>
<dbReference type="Proteomes" id="UP000828251">
    <property type="component" value="Unassembled WGS sequence"/>
</dbReference>
<sequence>YFGDISELKQHSCMIALANKILILGIAARKFPAMDVIYFGGRKSKLPIVFYTSGIDASKLAVLEASFV</sequence>
<dbReference type="PANTHER" id="PTHR28106">
    <property type="entry name" value="MITOCHONDRIAL ATPASE COMPLEX SUBUNIT ATP10"/>
    <property type="match status" value="1"/>
</dbReference>
<feature type="non-terminal residue" evidence="1">
    <location>
        <position position="1"/>
    </location>
</feature>
<name>A0A9D3V7B3_9ROSI</name>
<evidence type="ECO:0000313" key="2">
    <source>
        <dbReference type="Proteomes" id="UP000828251"/>
    </source>
</evidence>
<dbReference type="OrthoDB" id="17089at2759"/>
<organism evidence="1 2">
    <name type="scientific">Gossypium stocksii</name>
    <dbReference type="NCBI Taxonomy" id="47602"/>
    <lineage>
        <taxon>Eukaryota</taxon>
        <taxon>Viridiplantae</taxon>
        <taxon>Streptophyta</taxon>
        <taxon>Embryophyta</taxon>
        <taxon>Tracheophyta</taxon>
        <taxon>Spermatophyta</taxon>
        <taxon>Magnoliopsida</taxon>
        <taxon>eudicotyledons</taxon>
        <taxon>Gunneridae</taxon>
        <taxon>Pentapetalae</taxon>
        <taxon>rosids</taxon>
        <taxon>malvids</taxon>
        <taxon>Malvales</taxon>
        <taxon>Malvaceae</taxon>
        <taxon>Malvoideae</taxon>
        <taxon>Gossypium</taxon>
    </lineage>
</organism>
<dbReference type="InterPro" id="IPR007849">
    <property type="entry name" value="ATP10"/>
</dbReference>
<evidence type="ECO:0000313" key="1">
    <source>
        <dbReference type="EMBL" id="KAH1073235.1"/>
    </source>
</evidence>
<dbReference type="PANTHER" id="PTHR28106:SF1">
    <property type="entry name" value="MITOCHONDRIAL ATPASE COMPLEX SUBUNIT ATP10"/>
    <property type="match status" value="1"/>
</dbReference>
<dbReference type="GO" id="GO:0005743">
    <property type="term" value="C:mitochondrial inner membrane"/>
    <property type="evidence" value="ECO:0007669"/>
    <property type="project" value="TreeGrafter"/>
</dbReference>
<dbReference type="AlphaFoldDB" id="A0A9D3V7B3"/>
<protein>
    <submittedName>
        <fullName evidence="1">Uncharacterized protein</fullName>
    </submittedName>
</protein>
<accession>A0A9D3V7B3</accession>
<comment type="caution">
    <text evidence="1">The sequence shown here is derived from an EMBL/GenBank/DDBJ whole genome shotgun (WGS) entry which is preliminary data.</text>
</comment>
<dbReference type="GO" id="GO:0033615">
    <property type="term" value="P:mitochondrial proton-transporting ATP synthase complex assembly"/>
    <property type="evidence" value="ECO:0007669"/>
    <property type="project" value="TreeGrafter"/>
</dbReference>
<proteinExistence type="predicted"/>
<gene>
    <name evidence="1" type="ORF">J1N35_025563</name>
</gene>
<dbReference type="EMBL" id="JAIQCV010000008">
    <property type="protein sequence ID" value="KAH1073235.1"/>
    <property type="molecule type" value="Genomic_DNA"/>
</dbReference>